<organism evidence="12 13">
    <name type="scientific">Ramazzottius varieornatus</name>
    <name type="common">Water bear</name>
    <name type="synonym">Tardigrade</name>
    <dbReference type="NCBI Taxonomy" id="947166"/>
    <lineage>
        <taxon>Eukaryota</taxon>
        <taxon>Metazoa</taxon>
        <taxon>Ecdysozoa</taxon>
        <taxon>Tardigrada</taxon>
        <taxon>Eutardigrada</taxon>
        <taxon>Parachela</taxon>
        <taxon>Hypsibioidea</taxon>
        <taxon>Ramazzottiidae</taxon>
        <taxon>Ramazzottius</taxon>
    </lineage>
</organism>
<evidence type="ECO:0000256" key="3">
    <source>
        <dbReference type="ARBA" id="ARBA00022679"/>
    </source>
</evidence>
<sequence>MARRLILRFGLPLGVSAGLAYNIISRLDKLPASHVASCANLQPESSTPSTVTAKTTVRLYSTAQSFPDFRKHTNVLAQYLSSDLYALLRDRQTPAGVTLDQCIQVGVDQPGHPRIKTLGIFAGDEESYQVFREVFDLVIMERHGGYTSTDKHPTNLDSSLVKGGYLDPDFVISCRIRAVRNIRGFRLPIACSRAERREIEWILKTSLESLRGNLKGRYTPIKSLSNEDLAGLSAEGFAFCRPSAYYSTSGIPRDWPDGRGTWYNYDRTLIAFVNECEDELKLISMLPGGDMKQAFDRFCEALTALQQNLRSQGFEWMYDDSQHLGFITSCPSNLGTGGLRASVFIKLPLLSQDERFPKIVKNLKMHKHVVAGMEDNGVYDISNADRLGISEVDTIQQVIDAVHLLVRMEKRLQSDRSIDHLIPI</sequence>
<comment type="caution">
    <text evidence="12">The sequence shown here is derived from an EMBL/GenBank/DDBJ whole genome shotgun (WGS) entry which is preliminary data.</text>
</comment>
<feature type="binding site" evidence="8">
    <location>
        <begin position="173"/>
        <end position="177"/>
    </location>
    <ligand>
        <name>ATP</name>
        <dbReference type="ChEBI" id="CHEBI:30616"/>
    </ligand>
</feature>
<keyword evidence="6 8" id="KW-0067">ATP-binding</keyword>
<evidence type="ECO:0000259" key="10">
    <source>
        <dbReference type="PROSITE" id="PS51509"/>
    </source>
</evidence>
<dbReference type="EMBL" id="BDGG01000004">
    <property type="protein sequence ID" value="GAU98140.1"/>
    <property type="molecule type" value="Genomic_DNA"/>
</dbReference>
<dbReference type="PROSITE" id="PS51509">
    <property type="entry name" value="PHOSPHAGEN_KINASE_N"/>
    <property type="match status" value="1"/>
</dbReference>
<dbReference type="Gene3D" id="3.30.590.10">
    <property type="entry name" value="Glutamine synthetase/guanido kinase, catalytic domain"/>
    <property type="match status" value="1"/>
</dbReference>
<evidence type="ECO:0000256" key="9">
    <source>
        <dbReference type="RuleBase" id="RU000505"/>
    </source>
</evidence>
<dbReference type="Pfam" id="PF02807">
    <property type="entry name" value="ATP-gua_PtransN"/>
    <property type="match status" value="1"/>
</dbReference>
<dbReference type="InterPro" id="IPR000749">
    <property type="entry name" value="ATP-guanido_PTrfase"/>
</dbReference>
<dbReference type="PANTHER" id="PTHR11547:SF57">
    <property type="entry name" value="PHOSPHAGEN KINASE C-TERMINAL DOMAIN-CONTAINING PROTEIN"/>
    <property type="match status" value="1"/>
</dbReference>
<proteinExistence type="inferred from homology"/>
<dbReference type="InterPro" id="IPR014746">
    <property type="entry name" value="Gln_synth/guanido_kin_cat_dom"/>
</dbReference>
<accession>A0A1D1VB55</accession>
<name>A0A1D1VB55_RAMVA</name>
<keyword evidence="3 8" id="KW-0808">Transferase</keyword>
<comment type="similarity">
    <text evidence="1 7 9">Belongs to the ATP:guanido phosphotransferase family.</text>
</comment>
<dbReference type="InterPro" id="IPR022413">
    <property type="entry name" value="ATP-guanido_PTrfase_N"/>
</dbReference>
<dbReference type="GO" id="GO:0005524">
    <property type="term" value="F:ATP binding"/>
    <property type="evidence" value="ECO:0007669"/>
    <property type="project" value="UniProtKB-UniRule"/>
</dbReference>
<keyword evidence="13" id="KW-1185">Reference proteome</keyword>
<evidence type="ECO:0000256" key="7">
    <source>
        <dbReference type="PROSITE-ProRule" id="PRU00842"/>
    </source>
</evidence>
<dbReference type="SUPFAM" id="SSF48034">
    <property type="entry name" value="Guanido kinase N-terminal domain"/>
    <property type="match status" value="1"/>
</dbReference>
<dbReference type="Pfam" id="PF00217">
    <property type="entry name" value="ATP-gua_Ptrans"/>
    <property type="match status" value="1"/>
</dbReference>
<dbReference type="OrthoDB" id="430219at2759"/>
<keyword evidence="4 8" id="KW-0547">Nucleotide-binding</keyword>
<feature type="domain" description="Phosphagen kinase N-terminal" evidence="10">
    <location>
        <begin position="58"/>
        <end position="144"/>
    </location>
</feature>
<evidence type="ECO:0000259" key="11">
    <source>
        <dbReference type="PROSITE" id="PS51510"/>
    </source>
</evidence>
<evidence type="ECO:0000256" key="5">
    <source>
        <dbReference type="ARBA" id="ARBA00022777"/>
    </source>
</evidence>
<dbReference type="InterPro" id="IPR036802">
    <property type="entry name" value="ATP-guanido_PTrfase_N_sf"/>
</dbReference>
<protein>
    <recommendedName>
        <fullName evidence="2">arginine kinase</fullName>
        <ecNumber evidence="2">2.7.3.3</ecNumber>
    </recommendedName>
</protein>
<evidence type="ECO:0000313" key="13">
    <source>
        <dbReference type="Proteomes" id="UP000186922"/>
    </source>
</evidence>
<dbReference type="GO" id="GO:0004054">
    <property type="term" value="F:arginine kinase activity"/>
    <property type="evidence" value="ECO:0007669"/>
    <property type="project" value="UniProtKB-EC"/>
</dbReference>
<dbReference type="SUPFAM" id="SSF55931">
    <property type="entry name" value="Glutamine synthetase/guanido kinase"/>
    <property type="match status" value="1"/>
</dbReference>
<comment type="caution">
    <text evidence="8">Lacks conserved residue(s) required for the propagation of feature annotation.</text>
</comment>
<dbReference type="PROSITE" id="PS51510">
    <property type="entry name" value="PHOSPHAGEN_KINASE_C"/>
    <property type="match status" value="1"/>
</dbReference>
<dbReference type="FunFam" id="1.10.135.10:FF:000005">
    <property type="entry name" value="Glycocyamine kinase beta chain"/>
    <property type="match status" value="1"/>
</dbReference>
<dbReference type="Gene3D" id="1.10.135.10">
    <property type="entry name" value="ATP:guanido phosphotransferase, N-terminal domain"/>
    <property type="match status" value="1"/>
</dbReference>
<feature type="domain" description="Phosphagen kinase C-terminal" evidence="11">
    <location>
        <begin position="170"/>
        <end position="412"/>
    </location>
</feature>
<dbReference type="InterPro" id="IPR022415">
    <property type="entry name" value="ATP-guanido_PTrfase_AS"/>
</dbReference>
<dbReference type="GO" id="GO:0004111">
    <property type="term" value="F:creatine kinase activity"/>
    <property type="evidence" value="ECO:0007669"/>
    <property type="project" value="InterPro"/>
</dbReference>
<evidence type="ECO:0000256" key="2">
    <source>
        <dbReference type="ARBA" id="ARBA00012230"/>
    </source>
</evidence>
<dbReference type="PROSITE" id="PS00112">
    <property type="entry name" value="PHOSPHAGEN_KINASE"/>
    <property type="match status" value="1"/>
</dbReference>
<dbReference type="AlphaFoldDB" id="A0A1D1VB55"/>
<reference evidence="12 13" key="1">
    <citation type="journal article" date="2016" name="Nat. Commun.">
        <title>Extremotolerant tardigrade genome and improved radiotolerance of human cultured cells by tardigrade-unique protein.</title>
        <authorList>
            <person name="Hashimoto T."/>
            <person name="Horikawa D.D."/>
            <person name="Saito Y."/>
            <person name="Kuwahara H."/>
            <person name="Kozuka-Hata H."/>
            <person name="Shin-I T."/>
            <person name="Minakuchi Y."/>
            <person name="Ohishi K."/>
            <person name="Motoyama A."/>
            <person name="Aizu T."/>
            <person name="Enomoto A."/>
            <person name="Kondo K."/>
            <person name="Tanaka S."/>
            <person name="Hara Y."/>
            <person name="Koshikawa S."/>
            <person name="Sagara H."/>
            <person name="Miura T."/>
            <person name="Yokobori S."/>
            <person name="Miyagawa K."/>
            <person name="Suzuki Y."/>
            <person name="Kubo T."/>
            <person name="Oyama M."/>
            <person name="Kohara Y."/>
            <person name="Fujiyama A."/>
            <person name="Arakawa K."/>
            <person name="Katayama T."/>
            <person name="Toyoda A."/>
            <person name="Kunieda T."/>
        </authorList>
    </citation>
    <scope>NUCLEOTIDE SEQUENCE [LARGE SCALE GENOMIC DNA]</scope>
    <source>
        <strain evidence="12 13">YOKOZUNA-1</strain>
    </source>
</reference>
<keyword evidence="5 8" id="KW-0418">Kinase</keyword>
<gene>
    <name evidence="12" type="primary">RvY_09321-1</name>
    <name evidence="12" type="synonym">RvY_09321.1</name>
    <name evidence="12" type="ORF">RvY_09321</name>
</gene>
<dbReference type="EC" id="2.7.3.3" evidence="2"/>
<feature type="binding site" evidence="8">
    <location>
        <begin position="371"/>
        <end position="376"/>
    </location>
    <ligand>
        <name>ATP</name>
        <dbReference type="ChEBI" id="CHEBI:30616"/>
    </ligand>
</feature>
<dbReference type="PANTHER" id="PTHR11547">
    <property type="entry name" value="ARGININE OR CREATINE KINASE"/>
    <property type="match status" value="1"/>
</dbReference>
<feature type="binding site" evidence="8">
    <location>
        <begin position="340"/>
        <end position="344"/>
    </location>
    <ligand>
        <name>ATP</name>
        <dbReference type="ChEBI" id="CHEBI:30616"/>
    </ligand>
</feature>
<evidence type="ECO:0000256" key="6">
    <source>
        <dbReference type="ARBA" id="ARBA00022840"/>
    </source>
</evidence>
<dbReference type="GO" id="GO:0005615">
    <property type="term" value="C:extracellular space"/>
    <property type="evidence" value="ECO:0007669"/>
    <property type="project" value="TreeGrafter"/>
</dbReference>
<dbReference type="GO" id="GO:0046314">
    <property type="term" value="P:phosphocreatine biosynthetic process"/>
    <property type="evidence" value="ECO:0007669"/>
    <property type="project" value="InterPro"/>
</dbReference>
<evidence type="ECO:0000256" key="4">
    <source>
        <dbReference type="ARBA" id="ARBA00022741"/>
    </source>
</evidence>
<evidence type="ECO:0000313" key="12">
    <source>
        <dbReference type="EMBL" id="GAU98140.1"/>
    </source>
</evidence>
<dbReference type="InterPro" id="IPR022414">
    <property type="entry name" value="ATP-guanido_PTrfase_cat"/>
</dbReference>
<dbReference type="STRING" id="947166.A0A1D1VB55"/>
<evidence type="ECO:0000256" key="8">
    <source>
        <dbReference type="PROSITE-ProRule" id="PRU00843"/>
    </source>
</evidence>
<dbReference type="Proteomes" id="UP000186922">
    <property type="component" value="Unassembled WGS sequence"/>
</dbReference>
<evidence type="ECO:0000256" key="1">
    <source>
        <dbReference type="ARBA" id="ARBA00006798"/>
    </source>
</evidence>